<dbReference type="RefSeq" id="WP_172674591.1">
    <property type="nucleotide sequence ID" value="NZ_CABIXX010000006.1"/>
</dbReference>
<dbReference type="Pfam" id="PF00196">
    <property type="entry name" value="GerE"/>
    <property type="match status" value="1"/>
</dbReference>
<keyword evidence="6" id="KW-1133">Transmembrane helix</keyword>
<dbReference type="SUPFAM" id="SSF46894">
    <property type="entry name" value="C-terminal effector domain of the bipartite response regulators"/>
    <property type="match status" value="2"/>
</dbReference>
<dbReference type="CDD" id="cd06170">
    <property type="entry name" value="LuxR_C_like"/>
    <property type="match status" value="1"/>
</dbReference>
<evidence type="ECO:0000256" key="2">
    <source>
        <dbReference type="ARBA" id="ARBA00023015"/>
    </source>
</evidence>
<keyword evidence="5" id="KW-0804">Transcription</keyword>
<evidence type="ECO:0000256" key="4">
    <source>
        <dbReference type="ARBA" id="ARBA00023125"/>
    </source>
</evidence>
<comment type="similarity">
    <text evidence="1">Belongs to the sigma-70 factor family. ECF subfamily.</text>
</comment>
<feature type="transmembrane region" description="Helical" evidence="6">
    <location>
        <begin position="184"/>
        <end position="209"/>
    </location>
</feature>
<feature type="transmembrane region" description="Helical" evidence="6">
    <location>
        <begin position="153"/>
        <end position="172"/>
    </location>
</feature>
<dbReference type="AlphaFoldDB" id="A0A174IXR4"/>
<evidence type="ECO:0000256" key="6">
    <source>
        <dbReference type="SAM" id="Phobius"/>
    </source>
</evidence>
<reference evidence="8 9" key="1">
    <citation type="submission" date="2015-09" db="EMBL/GenBank/DDBJ databases">
        <authorList>
            <consortium name="Pathogen Informatics"/>
        </authorList>
    </citation>
    <scope>NUCLEOTIDE SEQUENCE [LARGE SCALE GENOMIC DNA]</scope>
    <source>
        <strain evidence="8 9">2789STDY5834902</strain>
    </source>
</reference>
<feature type="transmembrane region" description="Helical" evidence="6">
    <location>
        <begin position="30"/>
        <end position="57"/>
    </location>
</feature>
<dbReference type="PANTHER" id="PTHR44688">
    <property type="entry name" value="DNA-BINDING TRANSCRIPTIONAL ACTIVATOR DEVR_DOSR"/>
    <property type="match status" value="1"/>
</dbReference>
<name>A0A174IXR4_9ACTN</name>
<dbReference type="GO" id="GO:0006352">
    <property type="term" value="P:DNA-templated transcription initiation"/>
    <property type="evidence" value="ECO:0007669"/>
    <property type="project" value="InterPro"/>
</dbReference>
<dbReference type="PANTHER" id="PTHR44688:SF16">
    <property type="entry name" value="DNA-BINDING TRANSCRIPTIONAL ACTIVATOR DEVR_DOSR"/>
    <property type="match status" value="1"/>
</dbReference>
<evidence type="ECO:0000259" key="7">
    <source>
        <dbReference type="PROSITE" id="PS50043"/>
    </source>
</evidence>
<dbReference type="EMBL" id="CZAQ01000006">
    <property type="protein sequence ID" value="CUO92272.1"/>
    <property type="molecule type" value="Genomic_DNA"/>
</dbReference>
<keyword evidence="6" id="KW-0472">Membrane</keyword>
<proteinExistence type="inferred from homology"/>
<dbReference type="SMART" id="SM00421">
    <property type="entry name" value="HTH_LUXR"/>
    <property type="match status" value="2"/>
</dbReference>
<accession>A0A174IXR4</accession>
<dbReference type="InterPro" id="IPR013249">
    <property type="entry name" value="RNA_pol_sigma70_r4_t2"/>
</dbReference>
<keyword evidence="6" id="KW-0812">Transmembrane</keyword>
<feature type="transmembrane region" description="Helical" evidence="6">
    <location>
        <begin position="451"/>
        <end position="470"/>
    </location>
</feature>
<dbReference type="Pfam" id="PF08281">
    <property type="entry name" value="Sigma70_r4_2"/>
    <property type="match status" value="1"/>
</dbReference>
<dbReference type="InterPro" id="IPR016032">
    <property type="entry name" value="Sig_transdc_resp-reg_C-effctor"/>
</dbReference>
<feature type="transmembrane region" description="Helical" evidence="6">
    <location>
        <begin position="221"/>
        <end position="243"/>
    </location>
</feature>
<evidence type="ECO:0000256" key="3">
    <source>
        <dbReference type="ARBA" id="ARBA00023082"/>
    </source>
</evidence>
<feature type="transmembrane region" description="Helical" evidence="6">
    <location>
        <begin position="529"/>
        <end position="545"/>
    </location>
</feature>
<evidence type="ECO:0000256" key="1">
    <source>
        <dbReference type="ARBA" id="ARBA00010641"/>
    </source>
</evidence>
<feature type="domain" description="HTH luxR-type" evidence="7">
    <location>
        <begin position="288"/>
        <end position="353"/>
    </location>
</feature>
<dbReference type="PROSITE" id="PS50043">
    <property type="entry name" value="HTH_LUXR_2"/>
    <property type="match status" value="1"/>
</dbReference>
<feature type="transmembrane region" description="Helical" evidence="6">
    <location>
        <begin position="408"/>
        <end position="430"/>
    </location>
</feature>
<dbReference type="GO" id="GO:0003677">
    <property type="term" value="F:DNA binding"/>
    <property type="evidence" value="ECO:0007669"/>
    <property type="project" value="UniProtKB-KW"/>
</dbReference>
<dbReference type="Proteomes" id="UP000095454">
    <property type="component" value="Unassembled WGS sequence"/>
</dbReference>
<dbReference type="GO" id="GO:0016987">
    <property type="term" value="F:sigma factor activity"/>
    <property type="evidence" value="ECO:0007669"/>
    <property type="project" value="UniProtKB-KW"/>
</dbReference>
<keyword evidence="3" id="KW-0731">Sigma factor</keyword>
<feature type="transmembrane region" description="Helical" evidence="6">
    <location>
        <begin position="476"/>
        <end position="497"/>
    </location>
</feature>
<keyword evidence="2" id="KW-0805">Transcription regulation</keyword>
<dbReference type="InterPro" id="IPR036388">
    <property type="entry name" value="WH-like_DNA-bd_sf"/>
</dbReference>
<evidence type="ECO:0000313" key="8">
    <source>
        <dbReference type="EMBL" id="CUO92272.1"/>
    </source>
</evidence>
<protein>
    <submittedName>
        <fullName evidence="8">ATP-dependent transcriptional regulator</fullName>
    </submittedName>
</protein>
<evidence type="ECO:0000313" key="9">
    <source>
        <dbReference type="Proteomes" id="UP000095454"/>
    </source>
</evidence>
<gene>
    <name evidence="8" type="ORF">ERS852514_00516</name>
</gene>
<keyword evidence="4" id="KW-0238">DNA-binding</keyword>
<feature type="transmembrane region" description="Helical" evidence="6">
    <location>
        <begin position="595"/>
        <end position="619"/>
    </location>
</feature>
<sequence length="713" mass="76195">MLFSRCSATSAFAIALVVMAVTPYHRFSSSIGLASGAMTWLVILGACLAAFGHGVALRKGREIRRPGRLGVFGVFLAAIAVVPEWVDLAFYARGDSIPIVFAPIWLLHRVSCALCFTGSLLLSYVIWDTAGSPLIRGAARDGERGTRRSQSTLFAETIVVLSCLLFCCRISWRVVPEPWGMPSVTAASIGLVLLIPLVYLVLAAVPLLCCPRAFGRGQGDVFARSVLVAVPIGLVPAVEVAYFASDAAVIASLSMGSAIAVAAFVCTLLREKRDNNSDTPRTSDPFDAGVFSPALSPREEQFVRLLLKGKTPAEIARETGTKPSTVRTTLHRAYGKASVAGSRELVALFAGEGDATGPGLLRRHAGDMLTSVRTRRLFRYLLTTFFILLAAGPLVMADSDWGSGVSRAVAFSLASYALGLGLLLSLHYAGEKLNREVALTRTDGAIGLGSPCVWAVLSAVEWSFVYIAAWRCICDPLMAAPVLLCGVASTVSLAVGLRPFKVHARVRAIVPLVSIGAATLIHAATRGRIHGFAVLTGMLLTYIVLRSCPQRKMLGIWMLCFGAAAPVWVVLLNMVQDLTVFEPLFLASLLGQSSAVNVVVATVIVCWSVPMLVTHIVLVRSVEDEKAVLKYRANGSTEAAHVRRLALLTSRALSDVQARILLMTAEGTTTKTIAQDVGYAASTVQALRSASYRQLKIKNKAELISLLSQVDNV</sequence>
<feature type="transmembrane region" description="Helical" evidence="6">
    <location>
        <begin position="504"/>
        <end position="523"/>
    </location>
</feature>
<organism evidence="8 9">
    <name type="scientific">Collinsella aerofaciens</name>
    <dbReference type="NCBI Taxonomy" id="74426"/>
    <lineage>
        <taxon>Bacteria</taxon>
        <taxon>Bacillati</taxon>
        <taxon>Actinomycetota</taxon>
        <taxon>Coriobacteriia</taxon>
        <taxon>Coriobacteriales</taxon>
        <taxon>Coriobacteriaceae</taxon>
        <taxon>Collinsella</taxon>
    </lineage>
</organism>
<feature type="transmembrane region" description="Helical" evidence="6">
    <location>
        <begin position="69"/>
        <end position="86"/>
    </location>
</feature>
<dbReference type="Gene3D" id="1.10.10.10">
    <property type="entry name" value="Winged helix-like DNA-binding domain superfamily/Winged helix DNA-binding domain"/>
    <property type="match status" value="2"/>
</dbReference>
<feature type="transmembrane region" description="Helical" evidence="6">
    <location>
        <begin position="249"/>
        <end position="269"/>
    </location>
</feature>
<dbReference type="InterPro" id="IPR000792">
    <property type="entry name" value="Tscrpt_reg_LuxR_C"/>
</dbReference>
<evidence type="ECO:0000256" key="5">
    <source>
        <dbReference type="ARBA" id="ARBA00023163"/>
    </source>
</evidence>
<feature type="transmembrane region" description="Helical" evidence="6">
    <location>
        <begin position="106"/>
        <end position="127"/>
    </location>
</feature>
<feature type="transmembrane region" description="Helical" evidence="6">
    <location>
        <begin position="554"/>
        <end position="575"/>
    </location>
</feature>
<feature type="transmembrane region" description="Helical" evidence="6">
    <location>
        <begin position="377"/>
        <end position="396"/>
    </location>
</feature>